<evidence type="ECO:0000313" key="2">
    <source>
        <dbReference type="EMBL" id="MFC4263320.1"/>
    </source>
</evidence>
<gene>
    <name evidence="2" type="ORF">ACFOWM_10550</name>
</gene>
<proteinExistence type="predicted"/>
<accession>A0ABV8QUJ9</accession>
<dbReference type="Proteomes" id="UP001595907">
    <property type="component" value="Unassembled WGS sequence"/>
</dbReference>
<reference evidence="3" key="1">
    <citation type="journal article" date="2019" name="Int. J. Syst. Evol. Microbiol.">
        <title>The Global Catalogue of Microorganisms (GCM) 10K type strain sequencing project: providing services to taxonomists for standard genome sequencing and annotation.</title>
        <authorList>
            <consortium name="The Broad Institute Genomics Platform"/>
            <consortium name="The Broad Institute Genome Sequencing Center for Infectious Disease"/>
            <person name="Wu L."/>
            <person name="Ma J."/>
        </authorList>
    </citation>
    <scope>NUCLEOTIDE SEQUENCE [LARGE SCALE GENOMIC DNA]</scope>
    <source>
        <strain evidence="3">CECT 8289</strain>
    </source>
</reference>
<organism evidence="2 3">
    <name type="scientific">Ferruginibacter yonginensis</name>
    <dbReference type="NCBI Taxonomy" id="1310416"/>
    <lineage>
        <taxon>Bacteria</taxon>
        <taxon>Pseudomonadati</taxon>
        <taxon>Bacteroidota</taxon>
        <taxon>Chitinophagia</taxon>
        <taxon>Chitinophagales</taxon>
        <taxon>Chitinophagaceae</taxon>
        <taxon>Ferruginibacter</taxon>
    </lineage>
</organism>
<dbReference type="Pfam" id="PF07244">
    <property type="entry name" value="POTRA"/>
    <property type="match status" value="1"/>
</dbReference>
<evidence type="ECO:0000313" key="3">
    <source>
        <dbReference type="Proteomes" id="UP001595907"/>
    </source>
</evidence>
<dbReference type="Gene3D" id="3.10.20.310">
    <property type="entry name" value="membrane protein fhac"/>
    <property type="match status" value="1"/>
</dbReference>
<dbReference type="RefSeq" id="WP_379709715.1">
    <property type="nucleotide sequence ID" value="NZ_JBHSCZ010000002.1"/>
</dbReference>
<name>A0ABV8QUJ9_9BACT</name>
<feature type="domain" description="POTRA" evidence="1">
    <location>
        <begin position="56"/>
        <end position="131"/>
    </location>
</feature>
<dbReference type="Gene3D" id="2.40.160.50">
    <property type="entry name" value="membrane protein fhac: a member of the omp85/tpsb transporter family"/>
    <property type="match status" value="1"/>
</dbReference>
<comment type="caution">
    <text evidence="2">The sequence shown here is derived from an EMBL/GenBank/DDBJ whole genome shotgun (WGS) entry which is preliminary data.</text>
</comment>
<keyword evidence="3" id="KW-1185">Reference proteome</keyword>
<evidence type="ECO:0000259" key="1">
    <source>
        <dbReference type="Pfam" id="PF07244"/>
    </source>
</evidence>
<protein>
    <submittedName>
        <fullName evidence="2">POTRA domain-containing protein</fullName>
    </submittedName>
</protein>
<dbReference type="InterPro" id="IPR010827">
    <property type="entry name" value="BamA/TamA_POTRA"/>
</dbReference>
<sequence length="492" mass="55501">MKLQTSTAAATLKHIITYLLVVIFCIIPCLVKAQVINTNTTIDSTKIYGVDTNKVKIVGIQITGNRKTKGYIILREVPFAVGDSLWPNQTAVIFKQASTQVYNTNLFTDVKTTAVNIDSHKIIINIAVKEKWYIYPTPQFQLADRSYNEWIKTYNADFNRVIYGVKFAHYNFSGRRDQLRVFLLNGYTRNYAFSYNAPYSNPNLTEGFAVAASFSQNREVGYKINFNNKLLNYKEDNFIRNSFSVRGTYSKRNSFFKRTAISAVLNYLNVADTIVSSKLNPNYFGANRSNQVFPDFVYAVSYSNTDNINYPRKGLIYGYGVAKRGFGFSGGTNSLVFSGTYSKYIPHGKKWFSNITTAGVLKLPFKQAFINQRAIGQGDLSLRGLEVYFIDGVAAAATKYTLTKQVAAFNIKVPFKIKAIPYVPFKIFAKGYTDVGYSYNTKEFATRLSNKFLYTGGVGIDILTFYDIVIKLEYSFNQIGEKGLFLSTNGGF</sequence>
<dbReference type="EMBL" id="JBHSCZ010000002">
    <property type="protein sequence ID" value="MFC4263320.1"/>
    <property type="molecule type" value="Genomic_DNA"/>
</dbReference>